<dbReference type="AlphaFoldDB" id="A0AB34FH08"/>
<feature type="domain" description="NmrA-like" evidence="3">
    <location>
        <begin position="6"/>
        <end position="215"/>
    </location>
</feature>
<evidence type="ECO:0000313" key="4">
    <source>
        <dbReference type="EMBL" id="KAJ6438252.1"/>
    </source>
</evidence>
<evidence type="ECO:0000313" key="5">
    <source>
        <dbReference type="Proteomes" id="UP001163105"/>
    </source>
</evidence>
<dbReference type="Pfam" id="PF05368">
    <property type="entry name" value="NmrA"/>
    <property type="match status" value="1"/>
</dbReference>
<evidence type="ECO:0000259" key="3">
    <source>
        <dbReference type="Pfam" id="PF05368"/>
    </source>
</evidence>
<keyword evidence="2" id="KW-0560">Oxidoreductase</keyword>
<dbReference type="InterPro" id="IPR045312">
    <property type="entry name" value="PCBER-like"/>
</dbReference>
<dbReference type="EMBL" id="JAQHRD010000008">
    <property type="protein sequence ID" value="KAJ6438252.1"/>
    <property type="molecule type" value="Genomic_DNA"/>
</dbReference>
<reference evidence="4" key="1">
    <citation type="submission" date="2023-01" db="EMBL/GenBank/DDBJ databases">
        <title>The growth and conidiation of Purpureocillium lavendulum are regulated by nitrogen source and histone H3K14 acetylation.</title>
        <authorList>
            <person name="Tang P."/>
            <person name="Han J."/>
            <person name="Zhang C."/>
            <person name="Tang P."/>
            <person name="Qi F."/>
            <person name="Zhang K."/>
            <person name="Liang L."/>
        </authorList>
    </citation>
    <scope>NUCLEOTIDE SEQUENCE</scope>
    <source>
        <strain evidence="4">YMF1.00683</strain>
    </source>
</reference>
<dbReference type="Gene3D" id="3.90.25.10">
    <property type="entry name" value="UDP-galactose 4-epimerase, domain 1"/>
    <property type="match status" value="1"/>
</dbReference>
<comment type="caution">
    <text evidence="4">The sequence shown here is derived from an EMBL/GenBank/DDBJ whole genome shotgun (WGS) entry which is preliminary data.</text>
</comment>
<dbReference type="SUPFAM" id="SSF51735">
    <property type="entry name" value="NAD(P)-binding Rossmann-fold domains"/>
    <property type="match status" value="1"/>
</dbReference>
<accession>A0AB34FH08</accession>
<dbReference type="Proteomes" id="UP001163105">
    <property type="component" value="Unassembled WGS sequence"/>
</dbReference>
<dbReference type="InterPro" id="IPR008030">
    <property type="entry name" value="NmrA-like"/>
</dbReference>
<protein>
    <submittedName>
        <fullName evidence="4">Oxidoreductase CipA-like</fullName>
    </submittedName>
</protein>
<keyword evidence="5" id="KW-1185">Reference proteome</keyword>
<evidence type="ECO:0000256" key="2">
    <source>
        <dbReference type="ARBA" id="ARBA00023002"/>
    </source>
</evidence>
<dbReference type="PANTHER" id="PTHR47706">
    <property type="entry name" value="NMRA-LIKE FAMILY PROTEIN"/>
    <property type="match status" value="1"/>
</dbReference>
<proteinExistence type="predicted"/>
<keyword evidence="1" id="KW-0521">NADP</keyword>
<dbReference type="InterPro" id="IPR051609">
    <property type="entry name" value="NmrA/Isoflavone_reductase-like"/>
</dbReference>
<name>A0AB34FH08_9HYPO</name>
<dbReference type="CDD" id="cd05259">
    <property type="entry name" value="PCBER_SDR_a"/>
    <property type="match status" value="1"/>
</dbReference>
<dbReference type="PANTHER" id="PTHR47706:SF1">
    <property type="entry name" value="CIPA-LIKE, PUTATIVE (AFU_ORTHOLOGUE AFUA_1G12460)-RELATED"/>
    <property type="match status" value="1"/>
</dbReference>
<gene>
    <name evidence="4" type="ORF">O9K51_08844</name>
</gene>
<sequence>MSVIQNVAVAGATGDLGAPILEALIQSKAFKVTVLTRESSDAKFPASVRVVRVDYTSVPGLTAAVKGQDAVISVLTTSAMELQLGLIEACIAAGVKRFIPSEFGSDCGNPLASKLPVYQPKIAVHKALQEQARAHPDFTYTLVRNGVFLDWSLNRNFIVNFASDTPSFYDGGDRPFSTTTLATIGQAVIGVLRHFEETKNRVVFVRDLVTTQRKVLTIAQRLAPERKWTPVTVNTADLAAASEEKYANGDFSLEASIGFLMRAIFAEGYGSVFDKVDNELLGIAGKTDADLEDLVRTALAGADK</sequence>
<dbReference type="GO" id="GO:0016491">
    <property type="term" value="F:oxidoreductase activity"/>
    <property type="evidence" value="ECO:0007669"/>
    <property type="project" value="UniProtKB-KW"/>
</dbReference>
<evidence type="ECO:0000256" key="1">
    <source>
        <dbReference type="ARBA" id="ARBA00022857"/>
    </source>
</evidence>
<dbReference type="InterPro" id="IPR036291">
    <property type="entry name" value="NAD(P)-bd_dom_sf"/>
</dbReference>
<dbReference type="Gene3D" id="3.40.50.720">
    <property type="entry name" value="NAD(P)-binding Rossmann-like Domain"/>
    <property type="match status" value="1"/>
</dbReference>
<organism evidence="4 5">
    <name type="scientific">Purpureocillium lavendulum</name>
    <dbReference type="NCBI Taxonomy" id="1247861"/>
    <lineage>
        <taxon>Eukaryota</taxon>
        <taxon>Fungi</taxon>
        <taxon>Dikarya</taxon>
        <taxon>Ascomycota</taxon>
        <taxon>Pezizomycotina</taxon>
        <taxon>Sordariomycetes</taxon>
        <taxon>Hypocreomycetidae</taxon>
        <taxon>Hypocreales</taxon>
        <taxon>Ophiocordycipitaceae</taxon>
        <taxon>Purpureocillium</taxon>
    </lineage>
</organism>